<protein>
    <recommendedName>
        <fullName evidence="9">DNA polymerase eta</fullName>
    </recommendedName>
</protein>
<dbReference type="GO" id="GO:0009314">
    <property type="term" value="P:response to radiation"/>
    <property type="evidence" value="ECO:0007669"/>
    <property type="project" value="TreeGrafter"/>
</dbReference>
<evidence type="ECO:0000256" key="6">
    <source>
        <dbReference type="ARBA" id="ARBA00022833"/>
    </source>
</evidence>
<keyword evidence="7" id="KW-0234">DNA repair</keyword>
<dbReference type="InterPro" id="IPR041298">
    <property type="entry name" value="UBZ3"/>
</dbReference>
<keyword evidence="5" id="KW-0863">Zinc-finger</keyword>
<keyword evidence="3" id="KW-0479">Metal-binding</keyword>
<feature type="region of interest" description="Disordered" evidence="10">
    <location>
        <begin position="687"/>
        <end position="733"/>
    </location>
</feature>
<keyword evidence="14" id="KW-1185">Reference proteome</keyword>
<dbReference type="GO" id="GO:0042276">
    <property type="term" value="P:error-prone translesion synthesis"/>
    <property type="evidence" value="ECO:0007669"/>
    <property type="project" value="TreeGrafter"/>
</dbReference>
<feature type="compositionally biased region" description="Polar residues" evidence="10">
    <location>
        <begin position="1"/>
        <end position="17"/>
    </location>
</feature>
<dbReference type="PANTHER" id="PTHR45873:SF1">
    <property type="entry name" value="DNA POLYMERASE ETA"/>
    <property type="match status" value="1"/>
</dbReference>
<dbReference type="FunFam" id="3.40.1170.60:FF:000008">
    <property type="entry name" value="DNA polymerase eta subunit"/>
    <property type="match status" value="1"/>
</dbReference>
<evidence type="ECO:0000256" key="2">
    <source>
        <dbReference type="ARBA" id="ARBA00022679"/>
    </source>
</evidence>
<evidence type="ECO:0000259" key="12">
    <source>
        <dbReference type="PROSITE" id="PS51907"/>
    </source>
</evidence>
<evidence type="ECO:0000256" key="3">
    <source>
        <dbReference type="ARBA" id="ARBA00022723"/>
    </source>
</evidence>
<dbReference type="PROSITE" id="PS50173">
    <property type="entry name" value="UMUC"/>
    <property type="match status" value="1"/>
</dbReference>
<sequence>MAAQAGPSTLHSPSKPSTARVPFSPPKRTTGGSLKGKERALEDSTYPGAITYRHVLGNGNSGAASPLRVISHIDIDAAYASFEMVRLGLDPTVPMAVQQWNGLIAVNYPARAYGITRHEPPSEALKKCPHIVFIHVATYRNGDSEPGYWDDAKPETHKVSLDPYRRESLKILKIFNEHCPIVEKASIDESFLDLTLPVRAKLLARYPYLATLPEGADLDTPLPTPKEMGVTVDWEKVGNLIPINGQKKEVKEVSAEAEEEGEGEGKEEGTSKSAEPVAEEKEVETLEEPHLTWSDVALSIGAEIVATCRNAVHERLGYTCSAGIAPNKMLAKLCSAWKKPNAQTILRHACTPAFLSPMSFQKIRNLGGKLGTQVKEAYGAETVGELKEVELSELQSKLGDDSGTWVWEIIRGLDFSEVEPKTQVKSMLSSKNFRPSISRYSEVCHWINILATELHLRLAEAREQSPGLWPKTITFTHRSPTYVIRSHQTPFPYTSNLSIAYITKFGDKLLRIAIGAGEKLREIKEDSKIGPYSNIQLSFSGLERSEGGQRGIEGFFSAAAAGRANEGAGRVKREGTSEAQGDDVKGKRRKMDDNDDGTPASAINDADDAEITLASTPPPPSRSPTPPLPDLPTYTCPTCRNTLTLPSSAIDSLRPSFDASAAALLLQREKDEHADWHFAREMVEKDRKKSFGGTVKGGAGGKGKSEKGVKGKGGEKAEGKKGKGQQSLMSFFG</sequence>
<dbReference type="Pfam" id="PF11799">
    <property type="entry name" value="IMS_C"/>
    <property type="match status" value="1"/>
</dbReference>
<dbReference type="FunCoup" id="A0A1Y2FJM2">
    <property type="interactions" value="207"/>
</dbReference>
<dbReference type="Gene3D" id="1.10.150.20">
    <property type="entry name" value="5' to 3' exonuclease, C-terminal subdomain"/>
    <property type="match status" value="1"/>
</dbReference>
<comment type="subcellular location">
    <subcellularLocation>
        <location evidence="1">Nucleus</location>
    </subcellularLocation>
</comment>
<feature type="domain" description="UBZ3-type" evidence="12">
    <location>
        <begin position="629"/>
        <end position="685"/>
    </location>
</feature>
<evidence type="ECO:0000256" key="8">
    <source>
        <dbReference type="ARBA" id="ARBA00023242"/>
    </source>
</evidence>
<feature type="domain" description="UmuC" evidence="11">
    <location>
        <begin position="70"/>
        <end position="367"/>
    </location>
</feature>
<dbReference type="EMBL" id="MCGR01000018">
    <property type="protein sequence ID" value="ORY84148.1"/>
    <property type="molecule type" value="Genomic_DNA"/>
</dbReference>
<dbReference type="InterPro" id="IPR043128">
    <property type="entry name" value="Rev_trsase/Diguanyl_cyclase"/>
</dbReference>
<name>A0A1Y2FJM2_9BASI</name>
<evidence type="ECO:0000256" key="1">
    <source>
        <dbReference type="ARBA" id="ARBA00004123"/>
    </source>
</evidence>
<comment type="caution">
    <text evidence="13">The sequence shown here is derived from an EMBL/GenBank/DDBJ whole genome shotgun (WGS) entry which is preliminary data.</text>
</comment>
<evidence type="ECO:0000256" key="9">
    <source>
        <dbReference type="ARBA" id="ARBA00044975"/>
    </source>
</evidence>
<keyword evidence="2" id="KW-0808">Transferase</keyword>
<dbReference type="OrthoDB" id="5723at2759"/>
<evidence type="ECO:0000256" key="4">
    <source>
        <dbReference type="ARBA" id="ARBA00022763"/>
    </source>
</evidence>
<dbReference type="PANTHER" id="PTHR45873">
    <property type="entry name" value="DNA POLYMERASE ETA"/>
    <property type="match status" value="1"/>
</dbReference>
<dbReference type="Pfam" id="PF00817">
    <property type="entry name" value="IMS"/>
    <property type="match status" value="1"/>
</dbReference>
<dbReference type="AlphaFoldDB" id="A0A1Y2FJM2"/>
<reference evidence="13 14" key="1">
    <citation type="submission" date="2016-07" db="EMBL/GenBank/DDBJ databases">
        <title>Pervasive Adenine N6-methylation of Active Genes in Fungi.</title>
        <authorList>
            <consortium name="DOE Joint Genome Institute"/>
            <person name="Mondo S.J."/>
            <person name="Dannebaum R.O."/>
            <person name="Kuo R.C."/>
            <person name="Labutti K."/>
            <person name="Haridas S."/>
            <person name="Kuo A."/>
            <person name="Salamov A."/>
            <person name="Ahrendt S.R."/>
            <person name="Lipzen A."/>
            <person name="Sullivan W."/>
            <person name="Andreopoulos W.B."/>
            <person name="Clum A."/>
            <person name="Lindquist E."/>
            <person name="Daum C."/>
            <person name="Ramamoorthy G.K."/>
            <person name="Gryganskyi A."/>
            <person name="Culley D."/>
            <person name="Magnuson J.K."/>
            <person name="James T.Y."/>
            <person name="O'Malley M.A."/>
            <person name="Stajich J.E."/>
            <person name="Spatafora J.W."/>
            <person name="Visel A."/>
            <person name="Grigoriev I.V."/>
        </authorList>
    </citation>
    <scope>NUCLEOTIDE SEQUENCE [LARGE SCALE GENOMIC DNA]</scope>
    <source>
        <strain evidence="13 14">62-1032</strain>
    </source>
</reference>
<dbReference type="SUPFAM" id="SSF56672">
    <property type="entry name" value="DNA/RNA polymerases"/>
    <property type="match status" value="1"/>
</dbReference>
<dbReference type="Gene3D" id="3.30.70.270">
    <property type="match status" value="1"/>
</dbReference>
<dbReference type="Pfam" id="PF21704">
    <property type="entry name" value="POLH-Rev1_HhH"/>
    <property type="match status" value="1"/>
</dbReference>
<dbReference type="GO" id="GO:0003684">
    <property type="term" value="F:damaged DNA binding"/>
    <property type="evidence" value="ECO:0007669"/>
    <property type="project" value="InterPro"/>
</dbReference>
<dbReference type="GO" id="GO:0035861">
    <property type="term" value="C:site of double-strand break"/>
    <property type="evidence" value="ECO:0007669"/>
    <property type="project" value="TreeGrafter"/>
</dbReference>
<dbReference type="Gene3D" id="3.40.1170.60">
    <property type="match status" value="1"/>
</dbReference>
<keyword evidence="8" id="KW-0539">Nucleus</keyword>
<evidence type="ECO:0000259" key="11">
    <source>
        <dbReference type="PROSITE" id="PS50173"/>
    </source>
</evidence>
<feature type="region of interest" description="Disordered" evidence="10">
    <location>
        <begin position="566"/>
        <end position="632"/>
    </location>
</feature>
<dbReference type="Proteomes" id="UP000193467">
    <property type="component" value="Unassembled WGS sequence"/>
</dbReference>
<dbReference type="GO" id="GO:0008270">
    <property type="term" value="F:zinc ion binding"/>
    <property type="evidence" value="ECO:0007669"/>
    <property type="project" value="UniProtKB-KW"/>
</dbReference>
<feature type="region of interest" description="Disordered" evidence="10">
    <location>
        <begin position="248"/>
        <end position="288"/>
    </location>
</feature>
<keyword evidence="6" id="KW-0862">Zinc</keyword>
<dbReference type="SUPFAM" id="SSF100879">
    <property type="entry name" value="Lesion bypass DNA polymerase (Y-family), little finger domain"/>
    <property type="match status" value="1"/>
</dbReference>
<feature type="region of interest" description="Disordered" evidence="10">
    <location>
        <begin position="1"/>
        <end position="40"/>
    </location>
</feature>
<dbReference type="PIRSF" id="PIRSF036603">
    <property type="entry name" value="DPol_eta"/>
    <property type="match status" value="1"/>
</dbReference>
<dbReference type="GO" id="GO:0005634">
    <property type="term" value="C:nucleus"/>
    <property type="evidence" value="ECO:0007669"/>
    <property type="project" value="UniProtKB-SubCell"/>
</dbReference>
<dbReference type="GO" id="GO:0007064">
    <property type="term" value="P:mitotic sister chromatid cohesion"/>
    <property type="evidence" value="ECO:0007669"/>
    <property type="project" value="UniProtKB-ARBA"/>
</dbReference>
<accession>A0A1Y2FJM2</accession>
<dbReference type="InterPro" id="IPR043502">
    <property type="entry name" value="DNA/RNA_pol_sf"/>
</dbReference>
<feature type="compositionally biased region" description="Pro residues" evidence="10">
    <location>
        <begin position="616"/>
        <end position="630"/>
    </location>
</feature>
<evidence type="ECO:0000256" key="10">
    <source>
        <dbReference type="SAM" id="MobiDB-lite"/>
    </source>
</evidence>
<evidence type="ECO:0000313" key="13">
    <source>
        <dbReference type="EMBL" id="ORY84148.1"/>
    </source>
</evidence>
<dbReference type="FunFam" id="1.10.150.20:FF:000014">
    <property type="entry name" value="Polymerase (DNA directed), eta"/>
    <property type="match status" value="1"/>
</dbReference>
<dbReference type="STRING" id="106004.A0A1Y2FJM2"/>
<dbReference type="GO" id="GO:0070987">
    <property type="term" value="P:error-free translesion synthesis"/>
    <property type="evidence" value="ECO:0007669"/>
    <property type="project" value="UniProtKB-ARBA"/>
</dbReference>
<evidence type="ECO:0000256" key="5">
    <source>
        <dbReference type="ARBA" id="ARBA00022771"/>
    </source>
</evidence>
<gene>
    <name evidence="13" type="ORF">BCR35DRAFT_290430</name>
</gene>
<dbReference type="PROSITE" id="PS51907">
    <property type="entry name" value="ZF_UBZ3"/>
    <property type="match status" value="1"/>
</dbReference>
<dbReference type="InterPro" id="IPR017961">
    <property type="entry name" value="DNA_pol_Y-fam_little_finger"/>
</dbReference>
<dbReference type="GO" id="GO:0003887">
    <property type="term" value="F:DNA-directed DNA polymerase activity"/>
    <property type="evidence" value="ECO:0007669"/>
    <property type="project" value="TreeGrafter"/>
</dbReference>
<dbReference type="Gene3D" id="3.30.1490.100">
    <property type="entry name" value="DNA polymerase, Y-family, little finger domain"/>
    <property type="match status" value="1"/>
</dbReference>
<dbReference type="InterPro" id="IPR001126">
    <property type="entry name" value="UmuC"/>
</dbReference>
<dbReference type="GO" id="GO:0006281">
    <property type="term" value="P:DNA repair"/>
    <property type="evidence" value="ECO:0007669"/>
    <property type="project" value="UniProtKB-KW"/>
</dbReference>
<evidence type="ECO:0000313" key="14">
    <source>
        <dbReference type="Proteomes" id="UP000193467"/>
    </source>
</evidence>
<dbReference type="GO" id="GO:0005657">
    <property type="term" value="C:replication fork"/>
    <property type="evidence" value="ECO:0007669"/>
    <property type="project" value="TreeGrafter"/>
</dbReference>
<evidence type="ECO:0000256" key="7">
    <source>
        <dbReference type="ARBA" id="ARBA00023204"/>
    </source>
</evidence>
<feature type="compositionally biased region" description="Basic and acidic residues" evidence="10">
    <location>
        <begin position="278"/>
        <end position="288"/>
    </location>
</feature>
<feature type="compositionally biased region" description="Basic and acidic residues" evidence="10">
    <location>
        <begin position="703"/>
        <end position="721"/>
    </location>
</feature>
<organism evidence="13 14">
    <name type="scientific">Leucosporidium creatinivorum</name>
    <dbReference type="NCBI Taxonomy" id="106004"/>
    <lineage>
        <taxon>Eukaryota</taxon>
        <taxon>Fungi</taxon>
        <taxon>Dikarya</taxon>
        <taxon>Basidiomycota</taxon>
        <taxon>Pucciniomycotina</taxon>
        <taxon>Microbotryomycetes</taxon>
        <taxon>Leucosporidiales</taxon>
        <taxon>Leucosporidium</taxon>
    </lineage>
</organism>
<dbReference type="InterPro" id="IPR036775">
    <property type="entry name" value="DNA_pol_Y-fam_lit_finger_sf"/>
</dbReference>
<dbReference type="InterPro" id="IPR052230">
    <property type="entry name" value="DNA_polymerase_eta"/>
</dbReference>
<proteinExistence type="predicted"/>
<dbReference type="InParanoid" id="A0A1Y2FJM2"/>
<keyword evidence="4" id="KW-0227">DNA damage</keyword>